<evidence type="ECO:0000313" key="1">
    <source>
        <dbReference type="EMBL" id="KAG9458976.1"/>
    </source>
</evidence>
<reference evidence="1 2" key="1">
    <citation type="submission" date="2021-07" db="EMBL/GenBank/DDBJ databases">
        <title>The Aristolochia fimbriata genome: insights into angiosperm evolution, floral development and chemical biosynthesis.</title>
        <authorList>
            <person name="Jiao Y."/>
        </authorList>
    </citation>
    <scope>NUCLEOTIDE SEQUENCE [LARGE SCALE GENOMIC DNA]</scope>
    <source>
        <strain evidence="1">IBCAS-2021</strain>
        <tissue evidence="1">Leaf</tissue>
    </source>
</reference>
<proteinExistence type="predicted"/>
<keyword evidence="2" id="KW-1185">Reference proteome</keyword>
<comment type="caution">
    <text evidence="1">The sequence shown here is derived from an EMBL/GenBank/DDBJ whole genome shotgun (WGS) entry which is preliminary data.</text>
</comment>
<dbReference type="AlphaFoldDB" id="A0AAV7FDS2"/>
<sequence>MTAREKATEKHILMLKKQLFALTKRSHDSSSRVCDPSPSALSVRAEAVKSGWIDLRRSCQWLCTIRDTTLRCLFVVHNTSF</sequence>
<name>A0AAV7FDS2_ARIFI</name>
<gene>
    <name evidence="1" type="ORF">H6P81_003484</name>
</gene>
<accession>A0AAV7FDS2</accession>
<dbReference type="EMBL" id="JAINDJ010000002">
    <property type="protein sequence ID" value="KAG9458976.1"/>
    <property type="molecule type" value="Genomic_DNA"/>
</dbReference>
<evidence type="ECO:0000313" key="2">
    <source>
        <dbReference type="Proteomes" id="UP000825729"/>
    </source>
</evidence>
<organism evidence="1 2">
    <name type="scientific">Aristolochia fimbriata</name>
    <name type="common">White veined hardy Dutchman's pipe vine</name>
    <dbReference type="NCBI Taxonomy" id="158543"/>
    <lineage>
        <taxon>Eukaryota</taxon>
        <taxon>Viridiplantae</taxon>
        <taxon>Streptophyta</taxon>
        <taxon>Embryophyta</taxon>
        <taxon>Tracheophyta</taxon>
        <taxon>Spermatophyta</taxon>
        <taxon>Magnoliopsida</taxon>
        <taxon>Magnoliidae</taxon>
        <taxon>Piperales</taxon>
        <taxon>Aristolochiaceae</taxon>
        <taxon>Aristolochia</taxon>
    </lineage>
</organism>
<dbReference type="Proteomes" id="UP000825729">
    <property type="component" value="Unassembled WGS sequence"/>
</dbReference>
<protein>
    <submittedName>
        <fullName evidence="1">Uncharacterized protein</fullName>
    </submittedName>
</protein>